<dbReference type="RefSeq" id="XP_033460092.1">
    <property type="nucleotide sequence ID" value="XM_033602555.1"/>
</dbReference>
<protein>
    <submittedName>
        <fullName evidence="4">Low temperature viability protein</fullName>
    </submittedName>
</protein>
<dbReference type="GO" id="GO:0030688">
    <property type="term" value="C:preribosome, small subunit precursor"/>
    <property type="evidence" value="ECO:0007669"/>
    <property type="project" value="TreeGrafter"/>
</dbReference>
<accession>A0A6J3M4U9</accession>
<dbReference type="Proteomes" id="UP000504637">
    <property type="component" value="Unplaced"/>
</dbReference>
<reference evidence="4" key="1">
    <citation type="submission" date="2020-01" db="EMBL/GenBank/DDBJ databases">
        <authorList>
            <consortium name="DOE Joint Genome Institute"/>
            <person name="Haridas S."/>
            <person name="Albert R."/>
            <person name="Binder M."/>
            <person name="Bloem J."/>
            <person name="Labutti K."/>
            <person name="Salamov A."/>
            <person name="Andreopoulos B."/>
            <person name="Baker S.E."/>
            <person name="Barry K."/>
            <person name="Bills G."/>
            <person name="Bluhm B.H."/>
            <person name="Cannon C."/>
            <person name="Castanera R."/>
            <person name="Culley D.E."/>
            <person name="Daum C."/>
            <person name="Ezra D."/>
            <person name="Gonzalez J.B."/>
            <person name="Henrissat B."/>
            <person name="Kuo A."/>
            <person name="Liang C."/>
            <person name="Lipzen A."/>
            <person name="Lutzoni F."/>
            <person name="Magnuson J."/>
            <person name="Mondo S."/>
            <person name="Nolan M."/>
            <person name="Ohm R."/>
            <person name="Pangilinan J."/>
            <person name="Park H.-J."/>
            <person name="Ramirez L."/>
            <person name="Alfaro M."/>
            <person name="Sun H."/>
            <person name="Tritt A."/>
            <person name="Yoshinaga Y."/>
            <person name="Zwiers L.-H."/>
            <person name="Turgeon B.G."/>
            <person name="Goodwin S.B."/>
            <person name="Spatafora J.W."/>
            <person name="Crous P.W."/>
            <person name="Grigoriev I.V."/>
        </authorList>
    </citation>
    <scope>NUCLEOTIDE SEQUENCE</scope>
    <source>
        <strain evidence="4">CBS 342.82</strain>
    </source>
</reference>
<dbReference type="PANTHER" id="PTHR21531:SF0">
    <property type="entry name" value="PROTEIN LTV1 HOMOLOG"/>
    <property type="match status" value="1"/>
</dbReference>
<feature type="region of interest" description="Disordered" evidence="2">
    <location>
        <begin position="249"/>
        <end position="391"/>
    </location>
</feature>
<sequence>MPRRKFDKKTATTFNLVHRAQNDPLIDDNDAPSMVFAEKPIPVKNRRPTDDDYAYSSAASVISGSSYRSSKTRHRGDLEDEFRGADVRENEGEAAQHGIFFDDTQYDYMKHMRDLGSGSGATWVEARSADDAKKRSKQSLADALRGMDLDETRSVGMTSMTSSSSIARSLLPEEVLPSEFVRRKTYQDQQDVPDEIAGFQPDMDMRLREVLEALEDEAYVDELEEGEEGNIFAELTQDGYEVDRDEWERLGEQQLFDDEYYDEDDAGWESDDTIKAANSPKSKSRMPEPPSSEGVVLPEGETAEAPSDVQAQPPADPTAGAWLDEYKKFKSSQNEPALSDIAEGGEQKPRRRQQRAPSAFDASLISSLASGRRKKRKGAQTSTTNYSMTSSSLVRTSQHSLLDERFDKIEEAYTLAEFPEDEEFNENASLASGLTGVSPPNSVRGDFDGILDDFLGSYNKAGKVGGGRIRKGAPLTGMQQLDEVRNGLGAARITASTARAAAGRP</sequence>
<dbReference type="InterPro" id="IPR007307">
    <property type="entry name" value="Ltv1"/>
</dbReference>
<dbReference type="GeneID" id="54360355"/>
<reference evidence="4" key="2">
    <citation type="submission" date="2020-04" db="EMBL/GenBank/DDBJ databases">
        <authorList>
            <consortium name="NCBI Genome Project"/>
        </authorList>
    </citation>
    <scope>NUCLEOTIDE SEQUENCE</scope>
    <source>
        <strain evidence="4">CBS 342.82</strain>
    </source>
</reference>
<dbReference type="AlphaFoldDB" id="A0A6J3M4U9"/>
<evidence type="ECO:0000256" key="1">
    <source>
        <dbReference type="ARBA" id="ARBA00009078"/>
    </source>
</evidence>
<dbReference type="Pfam" id="PF04180">
    <property type="entry name" value="LTV"/>
    <property type="match status" value="1"/>
</dbReference>
<reference evidence="4" key="3">
    <citation type="submission" date="2025-08" db="UniProtKB">
        <authorList>
            <consortium name="RefSeq"/>
        </authorList>
    </citation>
    <scope>IDENTIFICATION</scope>
    <source>
        <strain evidence="4">CBS 342.82</strain>
    </source>
</reference>
<dbReference type="PANTHER" id="PTHR21531">
    <property type="entry name" value="LOW-TEMPERATURE VIABILITY PROTEIN LTV1-RELATED"/>
    <property type="match status" value="1"/>
</dbReference>
<name>A0A6J3M4U9_9PEZI</name>
<evidence type="ECO:0000256" key="2">
    <source>
        <dbReference type="SAM" id="MobiDB-lite"/>
    </source>
</evidence>
<dbReference type="GO" id="GO:0000056">
    <property type="term" value="P:ribosomal small subunit export from nucleus"/>
    <property type="evidence" value="ECO:0007669"/>
    <property type="project" value="TreeGrafter"/>
</dbReference>
<organism evidence="4">
    <name type="scientific">Dissoconium aciculare CBS 342.82</name>
    <dbReference type="NCBI Taxonomy" id="1314786"/>
    <lineage>
        <taxon>Eukaryota</taxon>
        <taxon>Fungi</taxon>
        <taxon>Dikarya</taxon>
        <taxon>Ascomycota</taxon>
        <taxon>Pezizomycotina</taxon>
        <taxon>Dothideomycetes</taxon>
        <taxon>Dothideomycetidae</taxon>
        <taxon>Mycosphaerellales</taxon>
        <taxon>Dissoconiaceae</taxon>
        <taxon>Dissoconium</taxon>
    </lineage>
</organism>
<dbReference type="GO" id="GO:0005829">
    <property type="term" value="C:cytosol"/>
    <property type="evidence" value="ECO:0007669"/>
    <property type="project" value="TreeGrafter"/>
</dbReference>
<evidence type="ECO:0000313" key="3">
    <source>
        <dbReference type="Proteomes" id="UP000504637"/>
    </source>
</evidence>
<gene>
    <name evidence="4" type="ORF">K489DRAFT_357350</name>
</gene>
<dbReference type="GO" id="GO:0042274">
    <property type="term" value="P:ribosomal small subunit biogenesis"/>
    <property type="evidence" value="ECO:0007669"/>
    <property type="project" value="InterPro"/>
</dbReference>
<proteinExistence type="inferred from homology"/>
<comment type="similarity">
    <text evidence="1">Belongs to the LTV1 family.</text>
</comment>
<feature type="compositionally biased region" description="Low complexity" evidence="2">
    <location>
        <begin position="381"/>
        <end position="391"/>
    </location>
</feature>
<dbReference type="OrthoDB" id="5852896at2759"/>
<dbReference type="GO" id="GO:0005634">
    <property type="term" value="C:nucleus"/>
    <property type="evidence" value="ECO:0007669"/>
    <property type="project" value="TreeGrafter"/>
</dbReference>
<evidence type="ECO:0000313" key="4">
    <source>
        <dbReference type="RefSeq" id="XP_033460092.1"/>
    </source>
</evidence>
<keyword evidence="3" id="KW-1185">Reference proteome</keyword>
<feature type="compositionally biased region" description="Acidic residues" evidence="2">
    <location>
        <begin position="255"/>
        <end position="271"/>
    </location>
</feature>